<keyword evidence="1" id="KW-0812">Transmembrane</keyword>
<dbReference type="OrthoDB" id="5400196at2759"/>
<dbReference type="EMBL" id="JAGPYM010000056">
    <property type="protein sequence ID" value="KAH6871324.1"/>
    <property type="molecule type" value="Genomic_DNA"/>
</dbReference>
<feature type="transmembrane region" description="Helical" evidence="1">
    <location>
        <begin position="231"/>
        <end position="253"/>
    </location>
</feature>
<dbReference type="AlphaFoldDB" id="A0A9P8VRC4"/>
<evidence type="ECO:0000313" key="2">
    <source>
        <dbReference type="EMBL" id="KAH6871324.1"/>
    </source>
</evidence>
<gene>
    <name evidence="2" type="ORF">B0T10DRAFT_568365</name>
</gene>
<proteinExistence type="predicted"/>
<evidence type="ECO:0000256" key="1">
    <source>
        <dbReference type="SAM" id="Phobius"/>
    </source>
</evidence>
<sequence length="272" mass="29729">MEWTDDDTLFKLSSNDGKCVLEKTVLGVSDVEMIKGRCTYGEIGENTVLLGSNFNYHAWLAVAVNDPNIPPYDVPERYTYSVQCDVDTRNVFEYRKVVLKLAKSPTTGNAYARVRTAEGSCAPHHASTISNVLTATAATANLYLLAENSGNSGWFETINKLTTRSGGYGLSAQDSKRSPPWAFNDSSNALEDIFGLTAALVSSRIIRNSSTILTEGNVTVSFTRIGPGRPFAVAFAIPPFPAGLLILVLLFLIQPDPRYLEEDDTTSSLTWR</sequence>
<protein>
    <submittedName>
        <fullName evidence="2">Uncharacterized protein</fullName>
    </submittedName>
</protein>
<evidence type="ECO:0000313" key="3">
    <source>
        <dbReference type="Proteomes" id="UP000777438"/>
    </source>
</evidence>
<dbReference type="Proteomes" id="UP000777438">
    <property type="component" value="Unassembled WGS sequence"/>
</dbReference>
<organism evidence="2 3">
    <name type="scientific">Thelonectria olida</name>
    <dbReference type="NCBI Taxonomy" id="1576542"/>
    <lineage>
        <taxon>Eukaryota</taxon>
        <taxon>Fungi</taxon>
        <taxon>Dikarya</taxon>
        <taxon>Ascomycota</taxon>
        <taxon>Pezizomycotina</taxon>
        <taxon>Sordariomycetes</taxon>
        <taxon>Hypocreomycetidae</taxon>
        <taxon>Hypocreales</taxon>
        <taxon>Nectriaceae</taxon>
        <taxon>Thelonectria</taxon>
    </lineage>
</organism>
<keyword evidence="1" id="KW-1133">Transmembrane helix</keyword>
<reference evidence="2 3" key="1">
    <citation type="journal article" date="2021" name="Nat. Commun.">
        <title>Genetic determinants of endophytism in the Arabidopsis root mycobiome.</title>
        <authorList>
            <person name="Mesny F."/>
            <person name="Miyauchi S."/>
            <person name="Thiergart T."/>
            <person name="Pickel B."/>
            <person name="Atanasova L."/>
            <person name="Karlsson M."/>
            <person name="Huettel B."/>
            <person name="Barry K.W."/>
            <person name="Haridas S."/>
            <person name="Chen C."/>
            <person name="Bauer D."/>
            <person name="Andreopoulos W."/>
            <person name="Pangilinan J."/>
            <person name="LaButti K."/>
            <person name="Riley R."/>
            <person name="Lipzen A."/>
            <person name="Clum A."/>
            <person name="Drula E."/>
            <person name="Henrissat B."/>
            <person name="Kohler A."/>
            <person name="Grigoriev I.V."/>
            <person name="Martin F.M."/>
            <person name="Hacquard S."/>
        </authorList>
    </citation>
    <scope>NUCLEOTIDE SEQUENCE [LARGE SCALE GENOMIC DNA]</scope>
    <source>
        <strain evidence="2 3">MPI-CAGE-CH-0241</strain>
    </source>
</reference>
<comment type="caution">
    <text evidence="2">The sequence shown here is derived from an EMBL/GenBank/DDBJ whole genome shotgun (WGS) entry which is preliminary data.</text>
</comment>
<accession>A0A9P8VRC4</accession>
<name>A0A9P8VRC4_9HYPO</name>
<keyword evidence="1" id="KW-0472">Membrane</keyword>
<keyword evidence="3" id="KW-1185">Reference proteome</keyword>